<feature type="domain" description="SIS" evidence="6">
    <location>
        <begin position="143"/>
        <end position="280"/>
    </location>
</feature>
<dbReference type="RefSeq" id="WP_313868846.1">
    <property type="nucleotide sequence ID" value="NZ_CP132507.1"/>
</dbReference>
<dbReference type="InterPro" id="IPR001347">
    <property type="entry name" value="SIS_dom"/>
</dbReference>
<dbReference type="SUPFAM" id="SSF46689">
    <property type="entry name" value="Homeodomain-like"/>
    <property type="match status" value="1"/>
</dbReference>
<keyword evidence="1" id="KW-0805">Transcription regulation</keyword>
<evidence type="ECO:0000259" key="5">
    <source>
        <dbReference type="PROSITE" id="PS51071"/>
    </source>
</evidence>
<evidence type="ECO:0000259" key="6">
    <source>
        <dbReference type="PROSITE" id="PS51464"/>
    </source>
</evidence>
<keyword evidence="3" id="KW-0324">Glycolysis</keyword>
<dbReference type="PANTHER" id="PTHR30514">
    <property type="entry name" value="GLUCOKINASE"/>
    <property type="match status" value="1"/>
</dbReference>
<reference evidence="7 8" key="1">
    <citation type="submission" date="2023-08" db="EMBL/GenBank/DDBJ databases">
        <title>Rhodoferax potami sp. nov. and Rhodoferax mekongensis sp. nov., isolated from the Mekong River in Thailand.</title>
        <authorList>
            <person name="Kitikhun S."/>
            <person name="Charoenyingcharoen P."/>
            <person name="Siriarchawattana P."/>
            <person name="Likhitrattanapisal S."/>
            <person name="Nilsakha T."/>
            <person name="Chanpet A."/>
            <person name="Rattanawaree P."/>
            <person name="Ingsriswang S."/>
        </authorList>
    </citation>
    <scope>NUCLEOTIDE SEQUENCE [LARGE SCALE GENOMIC DNA]</scope>
    <source>
        <strain evidence="7 8">TBRC 17307</strain>
    </source>
</reference>
<dbReference type="Pfam" id="PF01418">
    <property type="entry name" value="HTH_6"/>
    <property type="match status" value="1"/>
</dbReference>
<evidence type="ECO:0000313" key="7">
    <source>
        <dbReference type="EMBL" id="WNO06125.1"/>
    </source>
</evidence>
<evidence type="ECO:0000256" key="2">
    <source>
        <dbReference type="ARBA" id="ARBA00023125"/>
    </source>
</evidence>
<gene>
    <name evidence="7" type="ORF">RAN89_06760</name>
</gene>
<dbReference type="Gene3D" id="3.40.50.10490">
    <property type="entry name" value="Glucose-6-phosphate isomerase like protein, domain 1"/>
    <property type="match status" value="1"/>
</dbReference>
<dbReference type="InterPro" id="IPR036388">
    <property type="entry name" value="WH-like_DNA-bd_sf"/>
</dbReference>
<dbReference type="InterPro" id="IPR047640">
    <property type="entry name" value="RpiR-like"/>
</dbReference>
<evidence type="ECO:0000256" key="4">
    <source>
        <dbReference type="ARBA" id="ARBA00023163"/>
    </source>
</evidence>
<dbReference type="InterPro" id="IPR035472">
    <property type="entry name" value="RpiR-like_SIS"/>
</dbReference>
<sequence>MSPTTPTAPDSEEALIAAIAAGYASLSRQLKQIGTYVEQHRGQLGIQSIQQVAEQCEVQPSAVIRFAKHFGFTGFTEMQKLFRDGLARHISPSRDYQSRIRSAIESEAKDLTGADIVHAVIGGGIAGMEELQSSLQEPAFEEAVDLLFHADTVWLMASRRSFAISTYLAYALQHTDKRVQHITALGNMQDGQLRGLRPGDVMVAISFAPYAAETESIVADAHARGARIICITDSSLSPMARFAQTSILVNETSVFGFRALTNTMAVVQSLFMALAYRLELQYEPTRPRAS</sequence>
<dbReference type="PROSITE" id="PS51071">
    <property type="entry name" value="HTH_RPIR"/>
    <property type="match status" value="1"/>
</dbReference>
<dbReference type="InterPro" id="IPR046348">
    <property type="entry name" value="SIS_dom_sf"/>
</dbReference>
<keyword evidence="8" id="KW-1185">Reference proteome</keyword>
<evidence type="ECO:0000256" key="3">
    <source>
        <dbReference type="ARBA" id="ARBA00023152"/>
    </source>
</evidence>
<evidence type="ECO:0000313" key="8">
    <source>
        <dbReference type="Proteomes" id="UP001302257"/>
    </source>
</evidence>
<evidence type="ECO:0000256" key="1">
    <source>
        <dbReference type="ARBA" id="ARBA00023015"/>
    </source>
</evidence>
<keyword evidence="2" id="KW-0238">DNA-binding</keyword>
<dbReference type="Proteomes" id="UP001302257">
    <property type="component" value="Chromosome"/>
</dbReference>
<dbReference type="SUPFAM" id="SSF53697">
    <property type="entry name" value="SIS domain"/>
    <property type="match status" value="1"/>
</dbReference>
<dbReference type="Pfam" id="PF01380">
    <property type="entry name" value="SIS"/>
    <property type="match status" value="1"/>
</dbReference>
<proteinExistence type="predicted"/>
<dbReference type="PANTHER" id="PTHR30514:SF20">
    <property type="entry name" value="TRANSCRIPTIONAL REGULATOR"/>
    <property type="match status" value="1"/>
</dbReference>
<accession>A0ABZ0B3C2</accession>
<dbReference type="CDD" id="cd05013">
    <property type="entry name" value="SIS_RpiR"/>
    <property type="match status" value="1"/>
</dbReference>
<dbReference type="InterPro" id="IPR009057">
    <property type="entry name" value="Homeodomain-like_sf"/>
</dbReference>
<keyword evidence="4" id="KW-0804">Transcription</keyword>
<dbReference type="Gene3D" id="1.10.10.10">
    <property type="entry name" value="Winged helix-like DNA-binding domain superfamily/Winged helix DNA-binding domain"/>
    <property type="match status" value="1"/>
</dbReference>
<protein>
    <submittedName>
        <fullName evidence="7">MurR/RpiR family transcriptional regulator</fullName>
    </submittedName>
</protein>
<dbReference type="EMBL" id="CP132507">
    <property type="protein sequence ID" value="WNO06125.1"/>
    <property type="molecule type" value="Genomic_DNA"/>
</dbReference>
<dbReference type="InterPro" id="IPR000281">
    <property type="entry name" value="HTH_RpiR"/>
</dbReference>
<name>A0ABZ0B3C2_9BURK</name>
<feature type="domain" description="HTH rpiR-type" evidence="5">
    <location>
        <begin position="13"/>
        <end position="89"/>
    </location>
</feature>
<organism evidence="7 8">
    <name type="scientific">Rhodoferax mekongensis</name>
    <dbReference type="NCBI Taxonomy" id="3068341"/>
    <lineage>
        <taxon>Bacteria</taxon>
        <taxon>Pseudomonadati</taxon>
        <taxon>Pseudomonadota</taxon>
        <taxon>Betaproteobacteria</taxon>
        <taxon>Burkholderiales</taxon>
        <taxon>Comamonadaceae</taxon>
        <taxon>Rhodoferax</taxon>
    </lineage>
</organism>
<dbReference type="PROSITE" id="PS51464">
    <property type="entry name" value="SIS"/>
    <property type="match status" value="1"/>
</dbReference>